<dbReference type="OrthoDB" id="2657532at2"/>
<dbReference type="AlphaFoldDB" id="A0A3G9J3L5"/>
<dbReference type="KEGG" id="pbk:Back11_42900"/>
<keyword evidence="2" id="KW-1185">Reference proteome</keyword>
<gene>
    <name evidence="1" type="ORF">Back11_42900</name>
</gene>
<accession>A0A3G9J3L5</accession>
<organism evidence="1 2">
    <name type="scientific">Paenibacillus baekrokdamisoli</name>
    <dbReference type="NCBI Taxonomy" id="1712516"/>
    <lineage>
        <taxon>Bacteria</taxon>
        <taxon>Bacillati</taxon>
        <taxon>Bacillota</taxon>
        <taxon>Bacilli</taxon>
        <taxon>Bacillales</taxon>
        <taxon>Paenibacillaceae</taxon>
        <taxon>Paenibacillus</taxon>
    </lineage>
</organism>
<proteinExistence type="predicted"/>
<reference evidence="1 2" key="1">
    <citation type="submission" date="2018-11" db="EMBL/GenBank/DDBJ databases">
        <title>Complete genome sequence of Paenibacillus baekrokdamisoli strain KCTC 33723.</title>
        <authorList>
            <person name="Kang S.W."/>
            <person name="Lee K.C."/>
            <person name="Kim K.K."/>
            <person name="Kim J.S."/>
            <person name="Kim D.S."/>
            <person name="Ko S.H."/>
            <person name="Yang S.H."/>
            <person name="Lee J.S."/>
        </authorList>
    </citation>
    <scope>NUCLEOTIDE SEQUENCE [LARGE SCALE GENOMIC DNA]</scope>
    <source>
        <strain evidence="1 2">KCTC 33723</strain>
    </source>
</reference>
<evidence type="ECO:0000313" key="2">
    <source>
        <dbReference type="Proteomes" id="UP000275368"/>
    </source>
</evidence>
<name>A0A3G9J3L5_9BACL</name>
<protein>
    <submittedName>
        <fullName evidence="1">Uncharacterized protein</fullName>
    </submittedName>
</protein>
<dbReference type="EMBL" id="AP019308">
    <property type="protein sequence ID" value="BBH22945.1"/>
    <property type="molecule type" value="Genomic_DNA"/>
</dbReference>
<evidence type="ECO:0000313" key="1">
    <source>
        <dbReference type="EMBL" id="BBH22945.1"/>
    </source>
</evidence>
<sequence>MNNRIEEENRSEVKLPQRYALQLERLLAHGLAPSEILGLLQSGSEAELAECVTSEVNWERLLTYAKENWQTIEYAVLHGYSFPFITIGGIKSLLAIKFLKLEERDYRFTGHRVEGLQLNTPEYERLRGMVPLYWNFIRTDADPSSDNVEITIRLENSMPSSY</sequence>
<dbReference type="RefSeq" id="WP_125661831.1">
    <property type="nucleotide sequence ID" value="NZ_AP019308.1"/>
</dbReference>
<dbReference type="Proteomes" id="UP000275368">
    <property type="component" value="Chromosome"/>
</dbReference>